<evidence type="ECO:0000259" key="3">
    <source>
        <dbReference type="PROSITE" id="PS51186"/>
    </source>
</evidence>
<evidence type="ECO:0000256" key="1">
    <source>
        <dbReference type="ARBA" id="ARBA00022679"/>
    </source>
</evidence>
<keyword evidence="5" id="KW-1185">Reference proteome</keyword>
<proteinExistence type="predicted"/>
<reference evidence="4" key="1">
    <citation type="submission" date="2021-12" db="EMBL/GenBank/DDBJ databases">
        <authorList>
            <person name="Li Y."/>
        </authorList>
    </citation>
    <scope>NUCLEOTIDE SEQUENCE</scope>
    <source>
        <strain evidence="4">DKSPLA3</strain>
    </source>
</reference>
<evidence type="ECO:0000313" key="4">
    <source>
        <dbReference type="EMBL" id="MCD7108881.1"/>
    </source>
</evidence>
<dbReference type="AlphaFoldDB" id="A0A9X1SZX1"/>
<dbReference type="PANTHER" id="PTHR13947:SF37">
    <property type="entry name" value="LD18367P"/>
    <property type="match status" value="1"/>
</dbReference>
<evidence type="ECO:0000313" key="5">
    <source>
        <dbReference type="Proteomes" id="UP001139089"/>
    </source>
</evidence>
<feature type="domain" description="HTH marR-type" evidence="2">
    <location>
        <begin position="6"/>
        <end position="141"/>
    </location>
</feature>
<dbReference type="InterPro" id="IPR000182">
    <property type="entry name" value="GNAT_dom"/>
</dbReference>
<organism evidence="4 5">
    <name type="scientific">Rhizobium quercicola</name>
    <dbReference type="NCBI Taxonomy" id="2901226"/>
    <lineage>
        <taxon>Bacteria</taxon>
        <taxon>Pseudomonadati</taxon>
        <taxon>Pseudomonadota</taxon>
        <taxon>Alphaproteobacteria</taxon>
        <taxon>Hyphomicrobiales</taxon>
        <taxon>Rhizobiaceae</taxon>
        <taxon>Rhizobium/Agrobacterium group</taxon>
        <taxon>Rhizobium</taxon>
    </lineage>
</organism>
<dbReference type="InterPro" id="IPR016181">
    <property type="entry name" value="Acyl_CoA_acyltransferase"/>
</dbReference>
<dbReference type="SUPFAM" id="SSF55729">
    <property type="entry name" value="Acyl-CoA N-acyltransferases (Nat)"/>
    <property type="match status" value="1"/>
</dbReference>
<dbReference type="Gene3D" id="1.10.10.10">
    <property type="entry name" value="Winged helix-like DNA-binding domain superfamily/Winged helix DNA-binding domain"/>
    <property type="match status" value="1"/>
</dbReference>
<dbReference type="PROSITE" id="PS51186">
    <property type="entry name" value="GNAT"/>
    <property type="match status" value="1"/>
</dbReference>
<dbReference type="Pfam" id="PF12802">
    <property type="entry name" value="MarR_2"/>
    <property type="match status" value="1"/>
</dbReference>
<dbReference type="PROSITE" id="PS50995">
    <property type="entry name" value="HTH_MARR_2"/>
    <property type="match status" value="1"/>
</dbReference>
<dbReference type="SUPFAM" id="SSF46785">
    <property type="entry name" value="Winged helix' DNA-binding domain"/>
    <property type="match status" value="1"/>
</dbReference>
<gene>
    <name evidence="4" type="ORF">LRX75_07485</name>
</gene>
<dbReference type="InterPro" id="IPR050769">
    <property type="entry name" value="NAT_camello-type"/>
</dbReference>
<dbReference type="SMART" id="SM00347">
    <property type="entry name" value="HTH_MARR"/>
    <property type="match status" value="1"/>
</dbReference>
<dbReference type="Proteomes" id="UP001139089">
    <property type="component" value="Unassembled WGS sequence"/>
</dbReference>
<keyword evidence="1" id="KW-0808">Transferase</keyword>
<name>A0A9X1SZX1_9HYPH</name>
<accession>A0A9X1SZX1</accession>
<dbReference type="Gene3D" id="3.40.630.30">
    <property type="match status" value="1"/>
</dbReference>
<dbReference type="InterPro" id="IPR036390">
    <property type="entry name" value="WH_DNA-bd_sf"/>
</dbReference>
<feature type="domain" description="N-acetyltransferase" evidence="3">
    <location>
        <begin position="158"/>
        <end position="314"/>
    </location>
</feature>
<dbReference type="GO" id="GO:0003700">
    <property type="term" value="F:DNA-binding transcription factor activity"/>
    <property type="evidence" value="ECO:0007669"/>
    <property type="project" value="InterPro"/>
</dbReference>
<protein>
    <submittedName>
        <fullName evidence="4">Helix-turn-helix domain-containing GNAT family N-acetyltransferase</fullName>
    </submittedName>
</protein>
<dbReference type="RefSeq" id="WP_231813176.1">
    <property type="nucleotide sequence ID" value="NZ_JAJOZR010000004.1"/>
</dbReference>
<evidence type="ECO:0000259" key="2">
    <source>
        <dbReference type="PROSITE" id="PS50995"/>
    </source>
</evidence>
<dbReference type="InterPro" id="IPR000835">
    <property type="entry name" value="HTH_MarR-typ"/>
</dbReference>
<comment type="caution">
    <text evidence="4">The sequence shown here is derived from an EMBL/GenBank/DDBJ whole genome shotgun (WGS) entry which is preliminary data.</text>
</comment>
<sequence length="326" mass="35084">MRPSQSDETILSIRDASRRLVRELGFLEPTLAGTNLAPSAVHALIEIEASPSLTAGSLCTALGLEKSSISRLVRKLVDAGEVREESSSGDGRAKCLTLTAQGQDTVAAIHAFATSQVSAALTRLPGVGRETVLAGLRTYTDALHAGRTDAGDSDRPAITIESGYRSGSIGRSTEMHAAFYRRVGFGAYFEAQVAAGLASFVQRLERPVNGFWSAVESGRIVGTVAIDGEDLGEGLAHLRWFIVDEGQRGGGTGRRLLRDALSFCDRTGFAETHLWTFRGLDAARHLYEANGFRLVDEQPGRQWGEEVIEQRFVRKAAQPASARNPS</sequence>
<dbReference type="EMBL" id="JAJOZR010000004">
    <property type="protein sequence ID" value="MCD7108881.1"/>
    <property type="molecule type" value="Genomic_DNA"/>
</dbReference>
<dbReference type="GO" id="GO:0008080">
    <property type="term" value="F:N-acetyltransferase activity"/>
    <property type="evidence" value="ECO:0007669"/>
    <property type="project" value="InterPro"/>
</dbReference>
<dbReference type="InterPro" id="IPR036388">
    <property type="entry name" value="WH-like_DNA-bd_sf"/>
</dbReference>
<dbReference type="PANTHER" id="PTHR13947">
    <property type="entry name" value="GNAT FAMILY N-ACETYLTRANSFERASE"/>
    <property type="match status" value="1"/>
</dbReference>
<dbReference type="Pfam" id="PF00583">
    <property type="entry name" value="Acetyltransf_1"/>
    <property type="match status" value="1"/>
</dbReference>